<keyword evidence="1" id="KW-0732">Signal</keyword>
<name>A0A1Y6CVV7_9PROT</name>
<evidence type="ECO:0000256" key="1">
    <source>
        <dbReference type="SAM" id="SignalP"/>
    </source>
</evidence>
<dbReference type="AlphaFoldDB" id="A0A1Y6CVV7"/>
<feature type="signal peptide" evidence="1">
    <location>
        <begin position="1"/>
        <end position="42"/>
    </location>
</feature>
<sequence length="215" mass="23620">MARRSTARLAPPRLAHARLATRRLAACLALAGALLFPALAVAQESESVVVHIIPGQYLRMIVGQETSAEVRLLAIVRNHDRQAVRVTASRCEAFGPESEAELAEAESLGGHLCQIDPPPPWELHASKQHRIGIAWPVPTPAMASGTPRVAPGSPHDVQFVGLRIWRSEVHDTPRDRLHLILTLEDGREVVSEGFHLVPFGHTPRFTRRYTGFGSR</sequence>
<reference evidence="2 3" key="1">
    <citation type="submission" date="2017-04" db="EMBL/GenBank/DDBJ databases">
        <authorList>
            <person name="Afonso C.L."/>
            <person name="Miller P.J."/>
            <person name="Scott M.A."/>
            <person name="Spackman E."/>
            <person name="Goraichik I."/>
            <person name="Dimitrov K.M."/>
            <person name="Suarez D.L."/>
            <person name="Swayne D.E."/>
        </authorList>
    </citation>
    <scope>NUCLEOTIDE SEQUENCE [LARGE SCALE GENOMIC DNA]</scope>
    <source>
        <strain evidence="2 3">USBA 355</strain>
    </source>
</reference>
<gene>
    <name evidence="2" type="ORF">SAMN05428998_13843</name>
</gene>
<evidence type="ECO:0000313" key="2">
    <source>
        <dbReference type="EMBL" id="SMF78437.1"/>
    </source>
</evidence>
<organism evidence="2 3">
    <name type="scientific">Tistlia consotensis USBA 355</name>
    <dbReference type="NCBI Taxonomy" id="560819"/>
    <lineage>
        <taxon>Bacteria</taxon>
        <taxon>Pseudomonadati</taxon>
        <taxon>Pseudomonadota</taxon>
        <taxon>Alphaproteobacteria</taxon>
        <taxon>Rhodospirillales</taxon>
        <taxon>Rhodovibrionaceae</taxon>
        <taxon>Tistlia</taxon>
    </lineage>
</organism>
<feature type="chain" id="PRO_5012011970" evidence="1">
    <location>
        <begin position="43"/>
        <end position="215"/>
    </location>
</feature>
<dbReference type="Proteomes" id="UP000192917">
    <property type="component" value="Unassembled WGS sequence"/>
</dbReference>
<dbReference type="RefSeq" id="WP_085126184.1">
    <property type="nucleotide sequence ID" value="NZ_FWZX01000038.1"/>
</dbReference>
<accession>A0A1Y6CVV7</accession>
<evidence type="ECO:0000313" key="3">
    <source>
        <dbReference type="Proteomes" id="UP000192917"/>
    </source>
</evidence>
<keyword evidence="3" id="KW-1185">Reference proteome</keyword>
<proteinExistence type="predicted"/>
<dbReference type="EMBL" id="FWZX01000038">
    <property type="protein sequence ID" value="SMF78437.1"/>
    <property type="molecule type" value="Genomic_DNA"/>
</dbReference>
<protein>
    <submittedName>
        <fullName evidence="2">Uncharacterized protein</fullName>
    </submittedName>
</protein>